<comment type="caution">
    <text evidence="1">The sequence shown here is derived from an EMBL/GenBank/DDBJ whole genome shotgun (WGS) entry which is preliminary data.</text>
</comment>
<reference evidence="1 2" key="1">
    <citation type="submission" date="2023-06" db="EMBL/GenBank/DDBJ databases">
        <title>Pelomonas sp. PFR6 16S ribosomal RNA gene Genome sequencing and assembly.</title>
        <authorList>
            <person name="Woo H."/>
        </authorList>
    </citation>
    <scope>NUCLEOTIDE SEQUENCE [LARGE SCALE GENOMIC DNA]</scope>
    <source>
        <strain evidence="1 2">PFR6</strain>
    </source>
</reference>
<sequence length="57" mass="6582">MSQPSKILTAAMRQRGCYGVARPAQPLQHQAAAPPPAGRHRKPPWYIRWWMALHHDR</sequence>
<keyword evidence="2" id="KW-1185">Reference proteome</keyword>
<evidence type="ECO:0000313" key="2">
    <source>
        <dbReference type="Proteomes" id="UP001228044"/>
    </source>
</evidence>
<protein>
    <submittedName>
        <fullName evidence="1">Uncharacterized protein</fullName>
    </submittedName>
</protein>
<organism evidence="1 2">
    <name type="scientific">Roseateles violae</name>
    <dbReference type="NCBI Taxonomy" id="3058042"/>
    <lineage>
        <taxon>Bacteria</taxon>
        <taxon>Pseudomonadati</taxon>
        <taxon>Pseudomonadota</taxon>
        <taxon>Betaproteobacteria</taxon>
        <taxon>Burkholderiales</taxon>
        <taxon>Sphaerotilaceae</taxon>
        <taxon>Roseateles</taxon>
    </lineage>
</organism>
<evidence type="ECO:0000313" key="1">
    <source>
        <dbReference type="EMBL" id="MDN3920624.1"/>
    </source>
</evidence>
<dbReference type="EMBL" id="JAUHHC010000002">
    <property type="protein sequence ID" value="MDN3920624.1"/>
    <property type="molecule type" value="Genomic_DNA"/>
</dbReference>
<gene>
    <name evidence="1" type="ORF">QWJ38_10070</name>
</gene>
<name>A0ABT8DWF2_9BURK</name>
<proteinExistence type="predicted"/>
<accession>A0ABT8DWF2</accession>
<dbReference type="Proteomes" id="UP001228044">
    <property type="component" value="Unassembled WGS sequence"/>
</dbReference>
<dbReference type="RefSeq" id="WP_290358914.1">
    <property type="nucleotide sequence ID" value="NZ_JAUHHC010000002.1"/>
</dbReference>